<reference evidence="1" key="2">
    <citation type="submission" date="2020-09" db="EMBL/GenBank/DDBJ databases">
        <authorList>
            <person name="Sun Q."/>
            <person name="Zhou Y."/>
        </authorList>
    </citation>
    <scope>NUCLEOTIDE SEQUENCE</scope>
    <source>
        <strain evidence="1">CGMCC 1.12777</strain>
    </source>
</reference>
<keyword evidence="2" id="KW-1185">Reference proteome</keyword>
<accession>A0A8J3EMJ0</accession>
<reference evidence="1" key="1">
    <citation type="journal article" date="2014" name="Int. J. Syst. Evol. Microbiol.">
        <title>Complete genome sequence of Corynebacterium casei LMG S-19264T (=DSM 44701T), isolated from a smear-ripened cheese.</title>
        <authorList>
            <consortium name="US DOE Joint Genome Institute (JGI-PGF)"/>
            <person name="Walter F."/>
            <person name="Albersmeier A."/>
            <person name="Kalinowski J."/>
            <person name="Ruckert C."/>
        </authorList>
    </citation>
    <scope>NUCLEOTIDE SEQUENCE</scope>
    <source>
        <strain evidence="1">CGMCC 1.12777</strain>
    </source>
</reference>
<evidence type="ECO:0000313" key="2">
    <source>
        <dbReference type="Proteomes" id="UP000656813"/>
    </source>
</evidence>
<evidence type="ECO:0000313" key="1">
    <source>
        <dbReference type="EMBL" id="GGH83508.1"/>
    </source>
</evidence>
<organism evidence="1 2">
    <name type="scientific">Pullulanibacillus pueri</name>
    <dbReference type="NCBI Taxonomy" id="1437324"/>
    <lineage>
        <taxon>Bacteria</taxon>
        <taxon>Bacillati</taxon>
        <taxon>Bacillota</taxon>
        <taxon>Bacilli</taxon>
        <taxon>Bacillales</taxon>
        <taxon>Sporolactobacillaceae</taxon>
        <taxon>Pullulanibacillus</taxon>
    </lineage>
</organism>
<dbReference type="Proteomes" id="UP000656813">
    <property type="component" value="Unassembled WGS sequence"/>
</dbReference>
<dbReference type="RefSeq" id="WP_188497656.1">
    <property type="nucleotide sequence ID" value="NZ_BMFV01000018.1"/>
</dbReference>
<name>A0A8J3EMJ0_9BACL</name>
<comment type="caution">
    <text evidence="1">The sequence shown here is derived from an EMBL/GenBank/DDBJ whole genome shotgun (WGS) entry which is preliminary data.</text>
</comment>
<sequence length="73" mass="7874">MKLTLTGINFNYTNGFNAEYTDVKLNFNSSGGTFNSSGYVTVTKDQYSDAAGDPVKLVSLVKQQVIASLDQDA</sequence>
<dbReference type="EMBL" id="BMFV01000018">
    <property type="protein sequence ID" value="GGH83508.1"/>
    <property type="molecule type" value="Genomic_DNA"/>
</dbReference>
<gene>
    <name evidence="1" type="ORF">GCM10007096_24480</name>
</gene>
<dbReference type="AlphaFoldDB" id="A0A8J3EMJ0"/>
<proteinExistence type="predicted"/>
<protein>
    <submittedName>
        <fullName evidence="1">Uncharacterized protein</fullName>
    </submittedName>
</protein>